<dbReference type="InterPro" id="IPR018946">
    <property type="entry name" value="PhoD-like_MPP"/>
</dbReference>
<dbReference type="PANTHER" id="PTHR37031:SF2">
    <property type="entry name" value="PHOD-LIKE PHOSPHATASE METALLOPHOSPHATASE DOMAIN-CONTAINING PROTEIN"/>
    <property type="match status" value="1"/>
</dbReference>
<dbReference type="InterPro" id="IPR029052">
    <property type="entry name" value="Metallo-depent_PP-like"/>
</dbReference>
<dbReference type="EMBL" id="CADCVF010000012">
    <property type="protein sequence ID" value="CAA9447433.1"/>
    <property type="molecule type" value="Genomic_DNA"/>
</dbReference>
<gene>
    <name evidence="3" type="ORF">AVDCRST_MAG58-433</name>
</gene>
<dbReference type="Gene3D" id="3.60.21.70">
    <property type="entry name" value="PhoD-like phosphatase"/>
    <property type="match status" value="1"/>
</dbReference>
<feature type="domain" description="PhoD-like phosphatase metallophosphatase" evidence="1">
    <location>
        <begin position="143"/>
        <end position="451"/>
    </location>
</feature>
<feature type="domain" description="DUF7800" evidence="2">
    <location>
        <begin position="3"/>
        <end position="90"/>
    </location>
</feature>
<name>A0A6J4QKA8_9ACTN</name>
<dbReference type="InterPro" id="IPR056702">
    <property type="entry name" value="DUF7800"/>
</dbReference>
<sequence>MAPELVLGPLLRYAGETDATLWVETDAPCTVEVTADGLPHRSPTFSVEGHHYALVRLTGLQPASSYEYAITLNGEKVWPEANGDFPPSTIRTTGSDGEFVLAYGSCRVAVPHEPPYTLERGTVKRGGLGGRRFERDALFALAHKMMNNPRDSWPDALLMLGDQIYADEPSPGTLDFIRSRREPGHPPGVADFEEYTHLYHDAWGHPTMRWLLSTVPSAMIFDDHDVHDDWNSSKAWVETMRAKPWWEERVVGAFSSYWIYQHLGNLSPEELEGNDLLRRVRESEDAARVLREFAYEADREIEGTRWSYHRDFGNVRLIVADSRAGRVLTPGKRSMLGEKEWEWLREKATGDFDHLLFGTSMPFLLSPGYHNLEAASEAICDGALGQPAAMAGEFLRQLVDLEHWSAFHASFTDLASLLRSVASGERSNGDAPASVVVLSGDVHHGYLARATFGHGAHNPVYQAVGSPLRNPLGTPESLFMRAGWSGPVERFGKWLSRLSGVTEPPVSWRLVHGAPWFDNHVSTLRLSDRHAVLKVEKTTPEDAGEPHLEKILEEKLA</sequence>
<dbReference type="PANTHER" id="PTHR37031">
    <property type="entry name" value="METALLOPHOSPHATASE BINDING DOMAIN PROTEIN"/>
    <property type="match status" value="1"/>
</dbReference>
<evidence type="ECO:0000259" key="2">
    <source>
        <dbReference type="Pfam" id="PF25077"/>
    </source>
</evidence>
<protein>
    <submittedName>
        <fullName evidence="3">Phosphodiesterase/alkaline phosphatase D</fullName>
    </submittedName>
</protein>
<reference evidence="3" key="1">
    <citation type="submission" date="2020-02" db="EMBL/GenBank/DDBJ databases">
        <authorList>
            <person name="Meier V. D."/>
        </authorList>
    </citation>
    <scope>NUCLEOTIDE SEQUENCE</scope>
    <source>
        <strain evidence="3">AVDCRST_MAG58</strain>
    </source>
</reference>
<dbReference type="CDD" id="cd07389">
    <property type="entry name" value="MPP_PhoD"/>
    <property type="match status" value="1"/>
</dbReference>
<accession>A0A6J4QKA8</accession>
<dbReference type="AlphaFoldDB" id="A0A6J4QKA8"/>
<proteinExistence type="predicted"/>
<evidence type="ECO:0000259" key="1">
    <source>
        <dbReference type="Pfam" id="PF09423"/>
    </source>
</evidence>
<dbReference type="SUPFAM" id="SSF56300">
    <property type="entry name" value="Metallo-dependent phosphatases"/>
    <property type="match status" value="1"/>
</dbReference>
<organism evidence="3">
    <name type="scientific">uncultured Rubrobacteraceae bacterium</name>
    <dbReference type="NCBI Taxonomy" id="349277"/>
    <lineage>
        <taxon>Bacteria</taxon>
        <taxon>Bacillati</taxon>
        <taxon>Actinomycetota</taxon>
        <taxon>Rubrobacteria</taxon>
        <taxon>Rubrobacterales</taxon>
        <taxon>Rubrobacteraceae</taxon>
        <taxon>environmental samples</taxon>
    </lineage>
</organism>
<dbReference type="Pfam" id="PF25077">
    <property type="entry name" value="DUF7800"/>
    <property type="match status" value="1"/>
</dbReference>
<evidence type="ECO:0000313" key="3">
    <source>
        <dbReference type="EMBL" id="CAA9447433.1"/>
    </source>
</evidence>
<dbReference type="InterPro" id="IPR038607">
    <property type="entry name" value="PhoD-like_sf"/>
</dbReference>
<dbReference type="Pfam" id="PF09423">
    <property type="entry name" value="PhoD"/>
    <property type="match status" value="1"/>
</dbReference>